<evidence type="ECO:0000256" key="3">
    <source>
        <dbReference type="ARBA" id="ARBA00022763"/>
    </source>
</evidence>
<name>A0A4U2YT42_9ACTN</name>
<comment type="similarity">
    <text evidence="6">Belongs to the Vsr family.</text>
</comment>
<comment type="caution">
    <text evidence="8">The sequence shown here is derived from an EMBL/GenBank/DDBJ whole genome shotgun (WGS) entry which is preliminary data.</text>
</comment>
<protein>
    <submittedName>
        <fullName evidence="8">DNA mismatch endonuclease Vsr</fullName>
    </submittedName>
</protein>
<evidence type="ECO:0000256" key="6">
    <source>
        <dbReference type="ARBA" id="ARBA00029466"/>
    </source>
</evidence>
<evidence type="ECO:0000313" key="8">
    <source>
        <dbReference type="EMBL" id="TKI64619.1"/>
    </source>
</evidence>
<evidence type="ECO:0000256" key="7">
    <source>
        <dbReference type="SAM" id="MobiDB-lite"/>
    </source>
</evidence>
<keyword evidence="1" id="KW-0540">Nuclease</keyword>
<keyword evidence="2 8" id="KW-0255">Endonuclease</keyword>
<evidence type="ECO:0000256" key="2">
    <source>
        <dbReference type="ARBA" id="ARBA00022759"/>
    </source>
</evidence>
<dbReference type="Gene3D" id="3.40.960.10">
    <property type="entry name" value="VSR Endonuclease"/>
    <property type="match status" value="1"/>
</dbReference>
<dbReference type="AlphaFoldDB" id="A0A4U2YT42"/>
<feature type="region of interest" description="Disordered" evidence="7">
    <location>
        <begin position="1"/>
        <end position="21"/>
    </location>
</feature>
<feature type="compositionally biased region" description="Basic and acidic residues" evidence="7">
    <location>
        <begin position="1"/>
        <end position="10"/>
    </location>
</feature>
<dbReference type="GO" id="GO:0006298">
    <property type="term" value="P:mismatch repair"/>
    <property type="evidence" value="ECO:0007669"/>
    <property type="project" value="InterPro"/>
</dbReference>
<dbReference type="InterPro" id="IPR004603">
    <property type="entry name" value="DNA_mismatch_endonuc_vsr"/>
</dbReference>
<evidence type="ECO:0000256" key="1">
    <source>
        <dbReference type="ARBA" id="ARBA00022722"/>
    </source>
</evidence>
<organism evidence="8 9">
    <name type="scientific">Nocardioides jishulii</name>
    <dbReference type="NCBI Taxonomy" id="2575440"/>
    <lineage>
        <taxon>Bacteria</taxon>
        <taxon>Bacillati</taxon>
        <taxon>Actinomycetota</taxon>
        <taxon>Actinomycetes</taxon>
        <taxon>Propionibacteriales</taxon>
        <taxon>Nocardioidaceae</taxon>
        <taxon>Nocardioides</taxon>
    </lineage>
</organism>
<dbReference type="GO" id="GO:0016787">
    <property type="term" value="F:hydrolase activity"/>
    <property type="evidence" value="ECO:0007669"/>
    <property type="project" value="UniProtKB-KW"/>
</dbReference>
<reference evidence="8 9" key="1">
    <citation type="submission" date="2019-04" db="EMBL/GenBank/DDBJ databases">
        <authorList>
            <person name="Dong K."/>
        </authorList>
    </citation>
    <scope>NUCLEOTIDE SEQUENCE [LARGE SCALE GENOMIC DNA]</scope>
    <source>
        <strain evidence="9">dk3543</strain>
    </source>
</reference>
<dbReference type="RefSeq" id="WP_137065077.1">
    <property type="nucleotide sequence ID" value="NZ_CP040748.1"/>
</dbReference>
<keyword evidence="5" id="KW-0234">DNA repair</keyword>
<keyword evidence="4" id="KW-0378">Hydrolase</keyword>
<accession>A0A4U2YT42</accession>
<keyword evidence="3" id="KW-0227">DNA damage</keyword>
<evidence type="ECO:0000256" key="4">
    <source>
        <dbReference type="ARBA" id="ARBA00022801"/>
    </source>
</evidence>
<dbReference type="InterPro" id="IPR011335">
    <property type="entry name" value="Restrct_endonuc-II-like"/>
</dbReference>
<evidence type="ECO:0000313" key="9">
    <source>
        <dbReference type="Proteomes" id="UP000307808"/>
    </source>
</evidence>
<evidence type="ECO:0000256" key="5">
    <source>
        <dbReference type="ARBA" id="ARBA00023204"/>
    </source>
</evidence>
<dbReference type="GO" id="GO:0004519">
    <property type="term" value="F:endonuclease activity"/>
    <property type="evidence" value="ECO:0007669"/>
    <property type="project" value="UniProtKB-KW"/>
</dbReference>
<keyword evidence="9" id="KW-1185">Reference proteome</keyword>
<dbReference type="SUPFAM" id="SSF52980">
    <property type="entry name" value="Restriction endonuclease-like"/>
    <property type="match status" value="1"/>
</dbReference>
<dbReference type="OrthoDB" id="9801520at2"/>
<proteinExistence type="inferred from homology"/>
<dbReference type="EMBL" id="SZPY01000001">
    <property type="protein sequence ID" value="TKI64619.1"/>
    <property type="molecule type" value="Genomic_DNA"/>
</dbReference>
<gene>
    <name evidence="8" type="primary">vsr</name>
    <name evidence="8" type="ORF">FC770_05725</name>
</gene>
<dbReference type="Pfam" id="PF03852">
    <property type="entry name" value="Vsr"/>
    <property type="match status" value="1"/>
</dbReference>
<dbReference type="Proteomes" id="UP000307808">
    <property type="component" value="Unassembled WGS sequence"/>
</dbReference>
<dbReference type="NCBIfam" id="TIGR00632">
    <property type="entry name" value="vsr"/>
    <property type="match status" value="1"/>
</dbReference>
<sequence length="164" mass="19142">MGGREPEREAPPAALTEKMSTYPRRDTRPELLLRRELHRRGLRYRVQLKVPANRRRTIDVAFTRIRLAVFVDGCFWHGCPEHGTQPQRNSEWWRWKIQRNQDRDADTDALLKASGWTVLRIWEHEDVLSAADRIEQLVRVPESLPHPPLATEYKIEGGFQSPGA</sequence>